<comment type="caution">
    <text evidence="2">The sequence shown here is derived from an EMBL/GenBank/DDBJ whole genome shotgun (WGS) entry which is preliminary data.</text>
</comment>
<dbReference type="Pfam" id="PF11951">
    <property type="entry name" value="Fungal_trans_2"/>
    <property type="match status" value="1"/>
</dbReference>
<organism evidence="2 3">
    <name type="scientific">Amylocarpus encephaloides</name>
    <dbReference type="NCBI Taxonomy" id="45428"/>
    <lineage>
        <taxon>Eukaryota</taxon>
        <taxon>Fungi</taxon>
        <taxon>Dikarya</taxon>
        <taxon>Ascomycota</taxon>
        <taxon>Pezizomycotina</taxon>
        <taxon>Leotiomycetes</taxon>
        <taxon>Helotiales</taxon>
        <taxon>Helotiales incertae sedis</taxon>
        <taxon>Amylocarpus</taxon>
    </lineage>
</organism>
<dbReference type="PANTHER" id="PTHR37540:SF5">
    <property type="entry name" value="TRANSCRIPTION FACTOR DOMAIN-CONTAINING PROTEIN"/>
    <property type="match status" value="1"/>
</dbReference>
<feature type="region of interest" description="Disordered" evidence="1">
    <location>
        <begin position="233"/>
        <end position="256"/>
    </location>
</feature>
<dbReference type="PANTHER" id="PTHR37540">
    <property type="entry name" value="TRANSCRIPTION FACTOR (ACR-2), PUTATIVE-RELATED-RELATED"/>
    <property type="match status" value="1"/>
</dbReference>
<protein>
    <recommendedName>
        <fullName evidence="4">Transcription factor domain-containing protein</fullName>
    </recommendedName>
</protein>
<evidence type="ECO:0008006" key="4">
    <source>
        <dbReference type="Google" id="ProtNLM"/>
    </source>
</evidence>
<proteinExistence type="predicted"/>
<sequence>MKCPCHISEHTTLLLDAILGVCRICGNRPSPLIPITSCNPALPPALLALGKINPFGILPMESTPKVQELILHFTNTIASTATNIHSQGFTDPHWLTAAIVHPALFHVTLYVCSMHLDALNGRRESNETLWYKTETMRLLTSALEQEGEEGPIKDETIAAVVLLAHVLAVTGSQLEAKSHLKGLEQMINMRGGIQHVVMDSMLVQMLCTINHITAVLYENPVITPRFSQVPILPSTPHPHTHYAPPPTDSPDTPSQPPRLIVDHGTRNTSDDENLFTTTPVHGLTGFAIKVGLHKTMVQILDHVSFLHAVVDAFTTKYCPQFRREFEEDYM</sequence>
<dbReference type="InterPro" id="IPR021858">
    <property type="entry name" value="Fun_TF"/>
</dbReference>
<evidence type="ECO:0000256" key="1">
    <source>
        <dbReference type="SAM" id="MobiDB-lite"/>
    </source>
</evidence>
<evidence type="ECO:0000313" key="2">
    <source>
        <dbReference type="EMBL" id="KAG9236485.1"/>
    </source>
</evidence>
<evidence type="ECO:0000313" key="3">
    <source>
        <dbReference type="Proteomes" id="UP000824998"/>
    </source>
</evidence>
<dbReference type="OrthoDB" id="4159781at2759"/>
<accession>A0A9P7YMV2</accession>
<keyword evidence="3" id="KW-1185">Reference proteome</keyword>
<gene>
    <name evidence="2" type="ORF">BJ875DRAFT_456311</name>
</gene>
<dbReference type="AlphaFoldDB" id="A0A9P7YMV2"/>
<dbReference type="Proteomes" id="UP000824998">
    <property type="component" value="Unassembled WGS sequence"/>
</dbReference>
<dbReference type="EMBL" id="MU251406">
    <property type="protein sequence ID" value="KAG9236485.1"/>
    <property type="molecule type" value="Genomic_DNA"/>
</dbReference>
<feature type="compositionally biased region" description="Pro residues" evidence="1">
    <location>
        <begin position="243"/>
        <end position="256"/>
    </location>
</feature>
<reference evidence="2" key="1">
    <citation type="journal article" date="2021" name="IMA Fungus">
        <title>Genomic characterization of three marine fungi, including Emericellopsis atlantica sp. nov. with signatures of a generalist lifestyle and marine biomass degradation.</title>
        <authorList>
            <person name="Hagestad O.C."/>
            <person name="Hou L."/>
            <person name="Andersen J.H."/>
            <person name="Hansen E.H."/>
            <person name="Altermark B."/>
            <person name="Li C."/>
            <person name="Kuhnert E."/>
            <person name="Cox R.J."/>
            <person name="Crous P.W."/>
            <person name="Spatafora J.W."/>
            <person name="Lail K."/>
            <person name="Amirebrahimi M."/>
            <person name="Lipzen A."/>
            <person name="Pangilinan J."/>
            <person name="Andreopoulos W."/>
            <person name="Hayes R.D."/>
            <person name="Ng V."/>
            <person name="Grigoriev I.V."/>
            <person name="Jackson S.A."/>
            <person name="Sutton T.D.S."/>
            <person name="Dobson A.D.W."/>
            <person name="Rama T."/>
        </authorList>
    </citation>
    <scope>NUCLEOTIDE SEQUENCE</scope>
    <source>
        <strain evidence="2">TRa018bII</strain>
    </source>
</reference>
<name>A0A9P7YMV2_9HELO</name>